<proteinExistence type="predicted"/>
<reference evidence="2 3" key="1">
    <citation type="journal article" date="2018" name="Evol. Lett.">
        <title>Horizontal gene cluster transfer increased hallucinogenic mushroom diversity.</title>
        <authorList>
            <person name="Reynolds H.T."/>
            <person name="Vijayakumar V."/>
            <person name="Gluck-Thaler E."/>
            <person name="Korotkin H.B."/>
            <person name="Matheny P.B."/>
            <person name="Slot J.C."/>
        </authorList>
    </citation>
    <scope>NUCLEOTIDE SEQUENCE [LARGE SCALE GENOMIC DNA]</scope>
    <source>
        <strain evidence="2 3">2631</strain>
    </source>
</reference>
<evidence type="ECO:0000256" key="1">
    <source>
        <dbReference type="SAM" id="MobiDB-lite"/>
    </source>
</evidence>
<gene>
    <name evidence="2" type="ORF">CVT25_015723</name>
</gene>
<evidence type="ECO:0000313" key="2">
    <source>
        <dbReference type="EMBL" id="PPQ84627.1"/>
    </source>
</evidence>
<evidence type="ECO:0000313" key="3">
    <source>
        <dbReference type="Proteomes" id="UP000283269"/>
    </source>
</evidence>
<keyword evidence="3" id="KW-1185">Reference proteome</keyword>
<dbReference type="Proteomes" id="UP000283269">
    <property type="component" value="Unassembled WGS sequence"/>
</dbReference>
<dbReference type="AlphaFoldDB" id="A0A409X1N4"/>
<protein>
    <submittedName>
        <fullName evidence="2">Uncharacterized protein</fullName>
    </submittedName>
</protein>
<organism evidence="2 3">
    <name type="scientific">Psilocybe cyanescens</name>
    <dbReference type="NCBI Taxonomy" id="93625"/>
    <lineage>
        <taxon>Eukaryota</taxon>
        <taxon>Fungi</taxon>
        <taxon>Dikarya</taxon>
        <taxon>Basidiomycota</taxon>
        <taxon>Agaricomycotina</taxon>
        <taxon>Agaricomycetes</taxon>
        <taxon>Agaricomycetidae</taxon>
        <taxon>Agaricales</taxon>
        <taxon>Agaricineae</taxon>
        <taxon>Strophariaceae</taxon>
        <taxon>Psilocybe</taxon>
    </lineage>
</organism>
<comment type="caution">
    <text evidence="2">The sequence shown here is derived from an EMBL/GenBank/DDBJ whole genome shotgun (WGS) entry which is preliminary data.</text>
</comment>
<name>A0A409X1N4_PSICY</name>
<feature type="region of interest" description="Disordered" evidence="1">
    <location>
        <begin position="1"/>
        <end position="39"/>
    </location>
</feature>
<sequence>MEISKRNEVVSSNVPSPISKAGSQEAFPFPNAGPSPLSALDATYARENEIVDTSAQTDES</sequence>
<accession>A0A409X1N4</accession>
<dbReference type="InParanoid" id="A0A409X1N4"/>
<dbReference type="EMBL" id="NHYD01002842">
    <property type="protein sequence ID" value="PPQ84627.1"/>
    <property type="molecule type" value="Genomic_DNA"/>
</dbReference>